<dbReference type="EMBL" id="JGYP01000001">
    <property type="protein sequence ID" value="KFI46796.1"/>
    <property type="molecule type" value="Genomic_DNA"/>
</dbReference>
<evidence type="ECO:0000313" key="2">
    <source>
        <dbReference type="EMBL" id="KFI46796.1"/>
    </source>
</evidence>
<keyword evidence="1" id="KW-1133">Transmembrane helix</keyword>
<feature type="transmembrane region" description="Helical" evidence="1">
    <location>
        <begin position="12"/>
        <end position="31"/>
    </location>
</feature>
<comment type="caution">
    <text evidence="2">The sequence shown here is derived from an EMBL/GenBank/DDBJ whole genome shotgun (WGS) entry which is preliminary data.</text>
</comment>
<dbReference type="AlphaFoldDB" id="A0A086ZJU6"/>
<protein>
    <submittedName>
        <fullName evidence="2">Uncharacterized protein</fullName>
    </submittedName>
</protein>
<keyword evidence="1" id="KW-0812">Transmembrane</keyword>
<evidence type="ECO:0000313" key="3">
    <source>
        <dbReference type="Proteomes" id="UP000029096"/>
    </source>
</evidence>
<dbReference type="Proteomes" id="UP000029096">
    <property type="component" value="Unassembled WGS sequence"/>
</dbReference>
<name>A0A086ZJU6_9BIFI</name>
<dbReference type="eggNOG" id="ENOG5033C6R">
    <property type="taxonomic scope" value="Bacteria"/>
</dbReference>
<keyword evidence="1" id="KW-0472">Membrane</keyword>
<proteinExistence type="predicted"/>
<organism evidence="2 3">
    <name type="scientific">Bifidobacterium bohemicum DSM 22767</name>
    <dbReference type="NCBI Taxonomy" id="1437606"/>
    <lineage>
        <taxon>Bacteria</taxon>
        <taxon>Bacillati</taxon>
        <taxon>Actinomycetota</taxon>
        <taxon>Actinomycetes</taxon>
        <taxon>Bifidobacteriales</taxon>
        <taxon>Bifidobacteriaceae</taxon>
        <taxon>Bifidobacterium</taxon>
    </lineage>
</organism>
<accession>A0A086ZJU6</accession>
<gene>
    <name evidence="2" type="ORF">BBOH_0268</name>
</gene>
<reference evidence="2 3" key="1">
    <citation type="submission" date="2014-03" db="EMBL/GenBank/DDBJ databases">
        <title>Genomics of Bifidobacteria.</title>
        <authorList>
            <person name="Ventura M."/>
            <person name="Milani C."/>
            <person name="Lugli G.A."/>
        </authorList>
    </citation>
    <scope>NUCLEOTIDE SEQUENCE [LARGE SCALE GENOMIC DNA]</scope>
    <source>
        <strain evidence="2 3">DSM 22767</strain>
    </source>
</reference>
<keyword evidence="3" id="KW-1185">Reference proteome</keyword>
<evidence type="ECO:0000256" key="1">
    <source>
        <dbReference type="SAM" id="Phobius"/>
    </source>
</evidence>
<sequence>MVGLASNDAYSLVALFLPIASALLSAKIIGLETSGRMDVKWGSLGCSAVRRFILKLFVTGFVPYLCFALPQLGAFLVT</sequence>
<feature type="transmembrane region" description="Helical" evidence="1">
    <location>
        <begin position="52"/>
        <end position="77"/>
    </location>
</feature>